<reference evidence="2" key="1">
    <citation type="journal article" date="2019" name="Int. J. Syst. Evol. Microbiol.">
        <title>The Global Catalogue of Microorganisms (GCM) 10K type strain sequencing project: providing services to taxonomists for standard genome sequencing and annotation.</title>
        <authorList>
            <consortium name="The Broad Institute Genomics Platform"/>
            <consortium name="The Broad Institute Genome Sequencing Center for Infectious Disease"/>
            <person name="Wu L."/>
            <person name="Ma J."/>
        </authorList>
    </citation>
    <scope>NUCLEOTIDE SEQUENCE [LARGE SCALE GENOMIC DNA]</scope>
    <source>
        <strain evidence="2">KCTC 5701</strain>
    </source>
</reference>
<proteinExistence type="predicted"/>
<evidence type="ECO:0000313" key="1">
    <source>
        <dbReference type="EMBL" id="MFC5654652.1"/>
    </source>
</evidence>
<accession>A0ABW0W971</accession>
<name>A0ABW0W971_STRNO</name>
<organism evidence="1 2">
    <name type="scientific">Streptomyces nogalater</name>
    <dbReference type="NCBI Taxonomy" id="38314"/>
    <lineage>
        <taxon>Bacteria</taxon>
        <taxon>Bacillati</taxon>
        <taxon>Actinomycetota</taxon>
        <taxon>Actinomycetes</taxon>
        <taxon>Kitasatosporales</taxon>
        <taxon>Streptomycetaceae</taxon>
        <taxon>Streptomyces</taxon>
    </lineage>
</organism>
<dbReference type="EMBL" id="JBHSOE010000004">
    <property type="protein sequence ID" value="MFC5654652.1"/>
    <property type="molecule type" value="Genomic_DNA"/>
</dbReference>
<evidence type="ECO:0000313" key="2">
    <source>
        <dbReference type="Proteomes" id="UP001596065"/>
    </source>
</evidence>
<protein>
    <submittedName>
        <fullName evidence="1">DUF6571 family protein</fullName>
    </submittedName>
</protein>
<gene>
    <name evidence="1" type="ORF">ACFP3J_03985</name>
</gene>
<dbReference type="Proteomes" id="UP001596065">
    <property type="component" value="Unassembled WGS sequence"/>
</dbReference>
<dbReference type="RefSeq" id="WP_344349771.1">
    <property type="nucleotide sequence ID" value="NZ_BAAASM010000031.1"/>
</dbReference>
<keyword evidence="2" id="KW-1185">Reference proteome</keyword>
<sequence>MTITYKDLVEVDLGRLESAVSDWKGTVDKLKTAAENARKGMKAKADSARWAGVNATLTREFVDKTAKEIADLHTEASSIHQVLDDAHTELVALQKRLRAAHTETRGWGIRVDDHGDGTVRCVYPHDRSAGDEHTPEQVAARQELEGRINRILSHAAEIDASAARALRRSHGSDPHNAGHSAYESLDAAQVERAAELARLGTEMTDKQFTELNSLLKWNARDADFSTAFYTSLGGPEKTLEFYGRMSLDGTQGNDRERLALTRQLQRGMGIALATATDADNAPHLPARWGGDFRKLGTRPIELYPGAPSPPYGYQILGGLLRYGNYDAKFINPIAEHIVQLHHKEPDLFMSNKPVTGGADVDWGFNPSGRNGAGYDPLTSVLEGLGHSPEAAKKFFSGEPTVYKEDGTADKNASLGYDYFDELNEKDFVWPPDSLVHPGSDEAKHVRDMGPAALGHALEAAVTGSAWDADPPSLHRDGTTRDIMTRVVERYNVTVADGPHDAMKNSLARMGAAYIDDLNYSIKDFGGSGDELGRDRLFAHSSDGSARKSFGEQEARNFMMLVAADEDGYKTLSAAHQVFAASGLASLENNRDDGISFAHNAAKVNGILDESREHQIREDFKDDKTARNLELEKQGEWRKTLMSGGVAAVAAGGTALLLGPAAGVVAATVVPVLVESAGETVNTAYGNHTLQYLENHEYKNDAEALVAVQDIDRIGRRGAWTPASNYADAIGMTLPEKEEFNREIEGSYVVGKAAISEAEKVSS</sequence>
<comment type="caution">
    <text evidence="1">The sequence shown here is derived from an EMBL/GenBank/DDBJ whole genome shotgun (WGS) entry which is preliminary data.</text>
</comment>